<accession>A0A1T4WLL4</accession>
<dbReference type="NCBIfam" id="TIGR00512">
    <property type="entry name" value="salvage_mtnA"/>
    <property type="match status" value="1"/>
</dbReference>
<dbReference type="UniPathway" id="UPA00904">
    <property type="reaction ID" value="UER00874"/>
</dbReference>
<proteinExistence type="inferred from homology"/>
<protein>
    <recommendedName>
        <fullName evidence="3">Methylthioribose-1-phosphate isomerase</fullName>
        <shortName evidence="3">M1Pi</shortName>
        <shortName evidence="3">MTR-1-P isomerase</shortName>
        <ecNumber evidence="3">5.3.1.23</ecNumber>
    </recommendedName>
    <alternativeName>
        <fullName evidence="3">S-methyl-5-thioribose-1-phosphate isomerase</fullName>
    </alternativeName>
</protein>
<dbReference type="Pfam" id="PF01008">
    <property type="entry name" value="IF-2B"/>
    <property type="match status" value="1"/>
</dbReference>
<keyword evidence="5" id="KW-1185">Reference proteome</keyword>
<dbReference type="AlphaFoldDB" id="A0A1T4WLL4"/>
<dbReference type="PANTHER" id="PTHR43475:SF1">
    <property type="entry name" value="METHYLTHIORIBOSE-1-PHOSPHATE ISOMERASE"/>
    <property type="match status" value="1"/>
</dbReference>
<feature type="binding site" evidence="3">
    <location>
        <begin position="248"/>
        <end position="249"/>
    </location>
    <ligand>
        <name>substrate</name>
    </ligand>
</feature>
<dbReference type="OrthoDB" id="9803436at2"/>
<feature type="binding site" evidence="3">
    <location>
        <position position="197"/>
    </location>
    <ligand>
        <name>substrate</name>
    </ligand>
</feature>
<keyword evidence="3" id="KW-0486">Methionine biosynthesis</keyword>
<dbReference type="InterPro" id="IPR042529">
    <property type="entry name" value="IF_2B-like_C"/>
</dbReference>
<dbReference type="Gene3D" id="1.20.120.420">
    <property type="entry name" value="translation initiation factor eif-2b, domain 1"/>
    <property type="match status" value="1"/>
</dbReference>
<evidence type="ECO:0000313" key="4">
    <source>
        <dbReference type="EMBL" id="SKA77521.1"/>
    </source>
</evidence>
<comment type="catalytic activity">
    <reaction evidence="2 3">
        <text>5-(methylsulfanyl)-alpha-D-ribose 1-phosphate = 5-(methylsulfanyl)-D-ribulose 1-phosphate</text>
        <dbReference type="Rhea" id="RHEA:19989"/>
        <dbReference type="ChEBI" id="CHEBI:58533"/>
        <dbReference type="ChEBI" id="CHEBI:58548"/>
        <dbReference type="EC" id="5.3.1.23"/>
    </reaction>
</comment>
<dbReference type="NCBIfam" id="NF004326">
    <property type="entry name" value="PRK05720.1"/>
    <property type="match status" value="1"/>
</dbReference>
<dbReference type="PANTHER" id="PTHR43475">
    <property type="entry name" value="METHYLTHIORIBOSE-1-PHOSPHATE ISOMERASE"/>
    <property type="match status" value="1"/>
</dbReference>
<evidence type="ECO:0000256" key="2">
    <source>
        <dbReference type="ARBA" id="ARBA00052401"/>
    </source>
</evidence>
<dbReference type="Gene3D" id="3.40.50.10470">
    <property type="entry name" value="Translation initiation factor eif-2b, domain 2"/>
    <property type="match status" value="1"/>
</dbReference>
<dbReference type="InterPro" id="IPR000649">
    <property type="entry name" value="IF-2B-related"/>
</dbReference>
<dbReference type="EC" id="5.3.1.23" evidence="3"/>
<dbReference type="InterPro" id="IPR037171">
    <property type="entry name" value="NagB/RpiA_transferase-like"/>
</dbReference>
<dbReference type="RefSeq" id="WP_078695338.1">
    <property type="nucleotide sequence ID" value="NZ_FUYH01000002.1"/>
</dbReference>
<dbReference type="GO" id="GO:0019509">
    <property type="term" value="P:L-methionine salvage from methylthioadenosine"/>
    <property type="evidence" value="ECO:0007669"/>
    <property type="project" value="UniProtKB-UniRule"/>
</dbReference>
<name>A0A1T4WLL4_9CLOT</name>
<gene>
    <name evidence="3" type="primary">mtnA</name>
    <name evidence="4" type="ORF">SAMN05443428_10232</name>
</gene>
<keyword evidence="3" id="KW-0028">Amino-acid biosynthesis</keyword>
<dbReference type="InterPro" id="IPR005251">
    <property type="entry name" value="IF-M1Pi"/>
</dbReference>
<feature type="binding site" evidence="3">
    <location>
        <begin position="47"/>
        <end position="49"/>
    </location>
    <ligand>
        <name>substrate</name>
    </ligand>
</feature>
<evidence type="ECO:0000313" key="5">
    <source>
        <dbReference type="Proteomes" id="UP000190105"/>
    </source>
</evidence>
<comment type="similarity">
    <text evidence="3">Belongs to the EIF-2B alpha/beta/delta subunits family. MtnA subfamily.</text>
</comment>
<comment type="function">
    <text evidence="3">Catalyzes the interconversion of methylthioribose-1-phosphate (MTR-1-P) into methylthioribulose-1-phosphate (MTRu-1-P).</text>
</comment>
<sequence length="346" mass="38531">MAQFNTIEFKDGVLKLIDQRKLPLSFEIFECKNYREVDFAIKDMVVRGAPAIGVTAAYGVYLAALEYKNLTKEEFLKEVLRACDILYVSRPTAVNLMWAINRMRDLINTLKEDSIDKICDAIKDEADKIAKEDENINKKIAEHGNNIIPQNARILTHCNTGALATSAYGTALGVIREAHYSGKNIFVYADETRPRLQGARLTAFELVKEKIPAKLIPDNAAATLIRDGKVDVIIVGADRIALNGDTANKIGTFMLSVIAKVYNVPFYIAAPTSTIDFNIESGKEIVIEERDSREVTHIEGIRIAPEGIDVYNPAFDVTPNENITGIITEKGIITKPFRENILKLKL</sequence>
<dbReference type="HAMAP" id="MF_01678">
    <property type="entry name" value="Salvage_MtnA"/>
    <property type="match status" value="1"/>
</dbReference>
<evidence type="ECO:0000256" key="3">
    <source>
        <dbReference type="HAMAP-Rule" id="MF_01678"/>
    </source>
</evidence>
<dbReference type="Proteomes" id="UP000190105">
    <property type="component" value="Unassembled WGS sequence"/>
</dbReference>
<feature type="active site" description="Proton donor" evidence="3">
    <location>
        <position position="238"/>
    </location>
</feature>
<comment type="pathway">
    <text evidence="3">Amino-acid biosynthesis; L-methionine biosynthesis via salvage pathway; L-methionine from S-methyl-5-thio-alpha-D-ribose 1-phosphate: step 1/6.</text>
</comment>
<dbReference type="STRING" id="1147123.SAMN05443428_10232"/>
<dbReference type="InterPro" id="IPR011559">
    <property type="entry name" value="Initiation_fac_2B_a/b/d"/>
</dbReference>
<dbReference type="SUPFAM" id="SSF100950">
    <property type="entry name" value="NagB/RpiA/CoA transferase-like"/>
    <property type="match status" value="1"/>
</dbReference>
<organism evidence="4 5">
    <name type="scientific">Caloramator quimbayensis</name>
    <dbReference type="NCBI Taxonomy" id="1147123"/>
    <lineage>
        <taxon>Bacteria</taxon>
        <taxon>Bacillati</taxon>
        <taxon>Bacillota</taxon>
        <taxon>Clostridia</taxon>
        <taxon>Eubacteriales</taxon>
        <taxon>Clostridiaceae</taxon>
        <taxon>Caloramator</taxon>
    </lineage>
</organism>
<reference evidence="5" key="1">
    <citation type="submission" date="2017-02" db="EMBL/GenBank/DDBJ databases">
        <authorList>
            <person name="Varghese N."/>
            <person name="Submissions S."/>
        </authorList>
    </citation>
    <scope>NUCLEOTIDE SEQUENCE [LARGE SCALE GENOMIC DNA]</scope>
    <source>
        <strain evidence="5">USBA 833</strain>
    </source>
</reference>
<dbReference type="FunFam" id="1.20.120.420:FF:000003">
    <property type="entry name" value="Methylthioribose-1-phosphate isomerase"/>
    <property type="match status" value="1"/>
</dbReference>
<feature type="binding site" evidence="3">
    <location>
        <position position="90"/>
    </location>
    <ligand>
        <name>substrate</name>
    </ligand>
</feature>
<dbReference type="NCBIfam" id="TIGR00524">
    <property type="entry name" value="eIF-2B_rel"/>
    <property type="match status" value="1"/>
</dbReference>
<dbReference type="GO" id="GO:0046523">
    <property type="term" value="F:S-methyl-5-thioribose-1-phosphate isomerase activity"/>
    <property type="evidence" value="ECO:0007669"/>
    <property type="project" value="UniProtKB-UniRule"/>
</dbReference>
<dbReference type="InterPro" id="IPR027363">
    <property type="entry name" value="M1Pi_N"/>
</dbReference>
<dbReference type="FunFam" id="3.40.50.10470:FF:000006">
    <property type="entry name" value="Methylthioribose-1-phosphate isomerase"/>
    <property type="match status" value="1"/>
</dbReference>
<keyword evidence="1 3" id="KW-0413">Isomerase</keyword>
<dbReference type="EMBL" id="FUYH01000002">
    <property type="protein sequence ID" value="SKA77521.1"/>
    <property type="molecule type" value="Genomic_DNA"/>
</dbReference>
<feature type="site" description="Transition state stabilizer" evidence="3">
    <location>
        <position position="158"/>
    </location>
</feature>
<evidence type="ECO:0000256" key="1">
    <source>
        <dbReference type="ARBA" id="ARBA00023235"/>
    </source>
</evidence>